<dbReference type="PROSITE" id="PS00061">
    <property type="entry name" value="ADH_SHORT"/>
    <property type="match status" value="1"/>
</dbReference>
<keyword evidence="4" id="KW-0560">Oxidoreductase</keyword>
<sequence length="247" mass="27030">MFDLHGKVALITGASGGIGGAIAKLFYRHGAIVILSGTNQNKLTMMQNNFSENERVYTIRCDLSNREEVRGLVDKANQINNGVDILICNAGITKDALAIRMKDGDWDDIMEINLRSVFILNREFCRSMMKKKWGRIINISSIVAFTGNYGQANYAAAKGAMVSLTKTMALEFASRNITINCIAPGFIDTNMTKVLNDQQKERAISNVPMGFIGNPMDIACGALYLASDGARYVTGHSLHINGGMFMS</sequence>
<dbReference type="InterPro" id="IPR057326">
    <property type="entry name" value="KR_dom"/>
</dbReference>
<comment type="similarity">
    <text evidence="1 2">Belongs to the short-chain dehydrogenases/reductases (SDR) family.</text>
</comment>
<organism evidence="4 5">
    <name type="scientific">Candidatus Xenohaliotis californiensis</name>
    <dbReference type="NCBI Taxonomy" id="84677"/>
    <lineage>
        <taxon>Bacteria</taxon>
        <taxon>Pseudomonadati</taxon>
        <taxon>Pseudomonadota</taxon>
        <taxon>Alphaproteobacteria</taxon>
        <taxon>Rickettsiales</taxon>
        <taxon>Anaplasmataceae</taxon>
        <taxon>Candidatus Xenohaliotis</taxon>
    </lineage>
</organism>
<accession>A0ABP0EZ48</accession>
<dbReference type="EMBL" id="CAWVOK010000035">
    <property type="protein sequence ID" value="CAK8163616.1"/>
    <property type="molecule type" value="Genomic_DNA"/>
</dbReference>
<reference evidence="4 5" key="1">
    <citation type="submission" date="2024-01" db="EMBL/GenBank/DDBJ databases">
        <authorList>
            <person name="Kunselman E."/>
        </authorList>
    </citation>
    <scope>NUCLEOTIDE SEQUENCE [LARGE SCALE GENOMIC DNA]</scope>
    <source>
        <strain evidence="4">2 abalone samples</strain>
    </source>
</reference>
<dbReference type="EC" id="1.1.1.100" evidence="4"/>
<evidence type="ECO:0000313" key="4">
    <source>
        <dbReference type="EMBL" id="CAK8163616.1"/>
    </source>
</evidence>
<evidence type="ECO:0000259" key="3">
    <source>
        <dbReference type="SMART" id="SM00822"/>
    </source>
</evidence>
<proteinExistence type="inferred from homology"/>
<dbReference type="SMART" id="SM00822">
    <property type="entry name" value="PKS_KR"/>
    <property type="match status" value="1"/>
</dbReference>
<dbReference type="InterPro" id="IPR002347">
    <property type="entry name" value="SDR_fam"/>
</dbReference>
<keyword evidence="5" id="KW-1185">Reference proteome</keyword>
<dbReference type="Pfam" id="PF00106">
    <property type="entry name" value="adh_short"/>
    <property type="match status" value="1"/>
</dbReference>
<name>A0ABP0EZ48_9RICK</name>
<dbReference type="PANTHER" id="PTHR42879:SF2">
    <property type="entry name" value="3-OXOACYL-[ACYL-CARRIER-PROTEIN] REDUCTASE FABG"/>
    <property type="match status" value="1"/>
</dbReference>
<dbReference type="InterPro" id="IPR020904">
    <property type="entry name" value="Sc_DH/Rdtase_CS"/>
</dbReference>
<dbReference type="GO" id="GO:0004316">
    <property type="term" value="F:3-oxoacyl-[acyl-carrier-protein] reductase (NADPH) activity"/>
    <property type="evidence" value="ECO:0007669"/>
    <property type="project" value="UniProtKB-EC"/>
</dbReference>
<dbReference type="Gene3D" id="3.40.50.720">
    <property type="entry name" value="NAD(P)-binding Rossmann-like Domain"/>
    <property type="match status" value="1"/>
</dbReference>
<protein>
    <submittedName>
        <fullName evidence="4">3-oxoacyl-(Acyl-carrier-protein) reductase FabG</fullName>
        <ecNumber evidence="4">1.1.1.100</ecNumber>
    </submittedName>
</protein>
<dbReference type="InterPro" id="IPR050259">
    <property type="entry name" value="SDR"/>
</dbReference>
<comment type="caution">
    <text evidence="4">The sequence shown here is derived from an EMBL/GenBank/DDBJ whole genome shotgun (WGS) entry which is preliminary data.</text>
</comment>
<dbReference type="SUPFAM" id="SSF51735">
    <property type="entry name" value="NAD(P)-binding Rossmann-fold domains"/>
    <property type="match status" value="1"/>
</dbReference>
<dbReference type="RefSeq" id="WP_338364995.1">
    <property type="nucleotide sequence ID" value="NZ_CAWVOK010000035.1"/>
</dbReference>
<feature type="domain" description="Ketoreductase" evidence="3">
    <location>
        <begin position="7"/>
        <end position="185"/>
    </location>
</feature>
<dbReference type="PRINTS" id="PR00081">
    <property type="entry name" value="GDHRDH"/>
</dbReference>
<dbReference type="InterPro" id="IPR036291">
    <property type="entry name" value="NAD(P)-bd_dom_sf"/>
</dbReference>
<evidence type="ECO:0000313" key="5">
    <source>
        <dbReference type="Proteomes" id="UP001314181"/>
    </source>
</evidence>
<dbReference type="NCBIfam" id="NF009466">
    <property type="entry name" value="PRK12826.1-2"/>
    <property type="match status" value="1"/>
</dbReference>
<gene>
    <name evidence="4" type="primary">fabG</name>
    <name evidence="4" type="ORF">CAXC1_90011</name>
</gene>
<dbReference type="PRINTS" id="PR00080">
    <property type="entry name" value="SDRFAMILY"/>
</dbReference>
<evidence type="ECO:0000256" key="2">
    <source>
        <dbReference type="RuleBase" id="RU000363"/>
    </source>
</evidence>
<evidence type="ECO:0000256" key="1">
    <source>
        <dbReference type="ARBA" id="ARBA00006484"/>
    </source>
</evidence>
<dbReference type="Proteomes" id="UP001314181">
    <property type="component" value="Unassembled WGS sequence"/>
</dbReference>
<dbReference type="NCBIfam" id="NF005559">
    <property type="entry name" value="PRK07231.1"/>
    <property type="match status" value="1"/>
</dbReference>
<dbReference type="PANTHER" id="PTHR42879">
    <property type="entry name" value="3-OXOACYL-(ACYL-CARRIER-PROTEIN) REDUCTASE"/>
    <property type="match status" value="1"/>
</dbReference>